<feature type="domain" description="Amine oxidase" evidence="2">
    <location>
        <begin position="115"/>
        <end position="355"/>
    </location>
</feature>
<dbReference type="PANTHER" id="PTHR43563">
    <property type="entry name" value="AMINE OXIDASE"/>
    <property type="match status" value="1"/>
</dbReference>
<dbReference type="AlphaFoldDB" id="A0A0P0CWJ5"/>
<dbReference type="Pfam" id="PF01593">
    <property type="entry name" value="Amino_oxidase"/>
    <property type="match status" value="2"/>
</dbReference>
<dbReference type="InterPro" id="IPR036188">
    <property type="entry name" value="FAD/NAD-bd_sf"/>
</dbReference>
<evidence type="ECO:0000259" key="2">
    <source>
        <dbReference type="Pfam" id="PF01593"/>
    </source>
</evidence>
<name>A0A0P0CWJ5_9BACT</name>
<dbReference type="SUPFAM" id="SSF51905">
    <property type="entry name" value="FAD/NAD(P)-binding domain"/>
    <property type="match status" value="1"/>
</dbReference>
<organism evidence="3 4">
    <name type="scientific">Rufibacter tibetensis</name>
    <dbReference type="NCBI Taxonomy" id="512763"/>
    <lineage>
        <taxon>Bacteria</taxon>
        <taxon>Pseudomonadati</taxon>
        <taxon>Bacteroidota</taxon>
        <taxon>Cytophagia</taxon>
        <taxon>Cytophagales</taxon>
        <taxon>Hymenobacteraceae</taxon>
        <taxon>Rufibacter</taxon>
    </lineage>
</organism>
<keyword evidence="4" id="KW-1185">Reference proteome</keyword>
<sequence length="362" mass="40104">MEKTEKTGQDVIVVGAGLSGLAAAYYLKQKGIHALVLEARERCGGRILTVKGEGNDTPVEMGATWFADKHTYLVQLLQELGLPIFHQYQKGIGVFETHPAEAPQYFQIPASEVPSCRVAGGASTLIEALVQKIGTERILLGSAVSQIKEQEDQIEVTTEKGEKHLCRHLVLTIPPFLCVGLEINPALPKEFTSVLENTHTWMGESIKFAVEYERPFWREKGFSGSVFSHFGLIQEMYDHTNLEETRFALKGFLSSSAATFSKEERERAVINQLVRLLGKEAQNNLSYVEKVWQQEEYTYADYGKNILPHQNNGHPVYAQSLMNGKLHLSSSETSPVFGGYMDGAVYSGLATATKIMAKMGIA</sequence>
<dbReference type="PANTHER" id="PTHR43563:SF14">
    <property type="entry name" value="AMINE OXIDASE"/>
    <property type="match status" value="1"/>
</dbReference>
<evidence type="ECO:0000313" key="3">
    <source>
        <dbReference type="EMBL" id="ALJ01140.1"/>
    </source>
</evidence>
<reference evidence="3 4" key="1">
    <citation type="submission" date="2015-08" db="EMBL/GenBank/DDBJ databases">
        <title>Complete genome sequence of Rufibacter tibetensis strain 1351t, a radiation-resistant bacterium from tibet plateau.</title>
        <authorList>
            <person name="Dai J."/>
        </authorList>
    </citation>
    <scope>NUCLEOTIDE SEQUENCE [LARGE SCALE GENOMIC DNA]</scope>
    <source>
        <strain evidence="3 4">1351</strain>
    </source>
</reference>
<feature type="domain" description="Amine oxidase" evidence="2">
    <location>
        <begin position="18"/>
        <end position="87"/>
    </location>
</feature>
<dbReference type="STRING" id="512763.DC20_02330"/>
<accession>A0A0P0CWJ5</accession>
<protein>
    <recommendedName>
        <fullName evidence="2">Amine oxidase domain-containing protein</fullName>
    </recommendedName>
</protein>
<dbReference type="InterPro" id="IPR050703">
    <property type="entry name" value="Flavin_MAO"/>
</dbReference>
<evidence type="ECO:0000313" key="4">
    <source>
        <dbReference type="Proteomes" id="UP000061382"/>
    </source>
</evidence>
<dbReference type="PATRIC" id="fig|512763.3.peg.523"/>
<dbReference type="InterPro" id="IPR002937">
    <property type="entry name" value="Amino_oxidase"/>
</dbReference>
<evidence type="ECO:0000256" key="1">
    <source>
        <dbReference type="ARBA" id="ARBA00005995"/>
    </source>
</evidence>
<dbReference type="RefSeq" id="WP_071885539.1">
    <property type="nucleotide sequence ID" value="NZ_CP012643.1"/>
</dbReference>
<dbReference type="Proteomes" id="UP000061382">
    <property type="component" value="Chromosome"/>
</dbReference>
<dbReference type="Gene3D" id="3.50.50.60">
    <property type="entry name" value="FAD/NAD(P)-binding domain"/>
    <property type="match status" value="2"/>
</dbReference>
<dbReference type="KEGG" id="rti:DC20_02330"/>
<dbReference type="SUPFAM" id="SSF54373">
    <property type="entry name" value="FAD-linked reductases, C-terminal domain"/>
    <property type="match status" value="1"/>
</dbReference>
<dbReference type="EMBL" id="CP012643">
    <property type="protein sequence ID" value="ALJ01140.1"/>
    <property type="molecule type" value="Genomic_DNA"/>
</dbReference>
<comment type="similarity">
    <text evidence="1">Belongs to the flavin monoamine oxidase family.</text>
</comment>
<gene>
    <name evidence="3" type="ORF">DC20_02330</name>
</gene>
<proteinExistence type="inferred from homology"/>
<dbReference type="GO" id="GO:0016491">
    <property type="term" value="F:oxidoreductase activity"/>
    <property type="evidence" value="ECO:0007669"/>
    <property type="project" value="InterPro"/>
</dbReference>